<dbReference type="Pfam" id="PF24855">
    <property type="entry name" value="DUF7729"/>
    <property type="match status" value="1"/>
</dbReference>
<comment type="caution">
    <text evidence="3">The sequence shown here is derived from an EMBL/GenBank/DDBJ whole genome shotgun (WGS) entry which is preliminary data.</text>
</comment>
<keyword evidence="4" id="KW-1185">Reference proteome</keyword>
<feature type="region of interest" description="Disordered" evidence="1">
    <location>
        <begin position="46"/>
        <end position="71"/>
    </location>
</feature>
<dbReference type="OrthoDB" id="2564812at2759"/>
<dbReference type="Proteomes" id="UP000838763">
    <property type="component" value="Unassembled WGS sequence"/>
</dbReference>
<proteinExistence type="predicted"/>
<evidence type="ECO:0000259" key="2">
    <source>
        <dbReference type="Pfam" id="PF24855"/>
    </source>
</evidence>
<name>A0A9P1H7R6_9PEZI</name>
<accession>A0A9P1H7R6</accession>
<reference evidence="3" key="1">
    <citation type="submission" date="2022-11" db="EMBL/GenBank/DDBJ databases">
        <authorList>
            <person name="Scott C."/>
            <person name="Bruce N."/>
        </authorList>
    </citation>
    <scope>NUCLEOTIDE SEQUENCE</scope>
</reference>
<dbReference type="PANTHER" id="PTHR39460">
    <property type="entry name" value="EXPRESSED PROTEIN"/>
    <property type="match status" value="1"/>
</dbReference>
<feature type="domain" description="DUF7729" evidence="2">
    <location>
        <begin position="94"/>
        <end position="303"/>
    </location>
</feature>
<protein>
    <recommendedName>
        <fullName evidence="2">DUF7729 domain-containing protein</fullName>
    </recommendedName>
</protein>
<dbReference type="AlphaFoldDB" id="A0A9P1H7R6"/>
<evidence type="ECO:0000313" key="3">
    <source>
        <dbReference type="EMBL" id="CAI4217578.1"/>
    </source>
</evidence>
<organism evidence="3 4">
    <name type="scientific">Parascedosporium putredinis</name>
    <dbReference type="NCBI Taxonomy" id="1442378"/>
    <lineage>
        <taxon>Eukaryota</taxon>
        <taxon>Fungi</taxon>
        <taxon>Dikarya</taxon>
        <taxon>Ascomycota</taxon>
        <taxon>Pezizomycotina</taxon>
        <taxon>Sordariomycetes</taxon>
        <taxon>Hypocreomycetidae</taxon>
        <taxon>Microascales</taxon>
        <taxon>Microascaceae</taxon>
        <taxon>Parascedosporium</taxon>
    </lineage>
</organism>
<feature type="compositionally biased region" description="Low complexity" evidence="1">
    <location>
        <begin position="56"/>
        <end position="71"/>
    </location>
</feature>
<gene>
    <name evidence="3" type="ORF">PPNO1_LOCUS7185</name>
</gene>
<evidence type="ECO:0000313" key="4">
    <source>
        <dbReference type="Proteomes" id="UP000838763"/>
    </source>
</evidence>
<dbReference type="InterPro" id="IPR056146">
    <property type="entry name" value="DUF7729"/>
</dbReference>
<evidence type="ECO:0000256" key="1">
    <source>
        <dbReference type="SAM" id="MobiDB-lite"/>
    </source>
</evidence>
<sequence>MMQEIVPIDGVAVPTDALLVDNSVPVLVGDEWTWISDDDAEVDLRKRQDKDEEETTTVSSSSQTARTSGISSVSSASKTTAVTSSKAVATTAALPSPFDSGLDFKFTSNGGKSCPNFLNEMLLDETFKSCYPVSLMLETSRAFFEASKSLPTIVTVLDAACDADVDFCTKYLKEKAKELILDENCGGEFASNLSNIQQAYVGLRAYNVLYKATCLRDRENDDMYCFANAITNTSTPANAYFYFLPLGKALPQSANPACSTCLQDMMAIYQSAGANRKQPIADTYVTAAQSLNAICGPQFANDTLPDEVEDAAGRLAISSLAVLVTVLALLFNSI</sequence>
<dbReference type="PANTHER" id="PTHR39460:SF1">
    <property type="entry name" value="C6 TRANSCRIPTION FACTOR"/>
    <property type="match status" value="1"/>
</dbReference>
<dbReference type="EMBL" id="CALLCH030000016">
    <property type="protein sequence ID" value="CAI4217578.1"/>
    <property type="molecule type" value="Genomic_DNA"/>
</dbReference>